<accession>A0A4S8J015</accession>
<dbReference type="GO" id="GO:0071933">
    <property type="term" value="F:Arp2/3 complex binding"/>
    <property type="evidence" value="ECO:0007669"/>
    <property type="project" value="TreeGrafter"/>
</dbReference>
<dbReference type="InterPro" id="IPR028288">
    <property type="entry name" value="SCAR/WAVE_fam"/>
</dbReference>
<dbReference type="Gene3D" id="1.20.5.340">
    <property type="match status" value="1"/>
</dbReference>
<organism evidence="4 5">
    <name type="scientific">Musa balbisiana</name>
    <name type="common">Banana</name>
    <dbReference type="NCBI Taxonomy" id="52838"/>
    <lineage>
        <taxon>Eukaryota</taxon>
        <taxon>Viridiplantae</taxon>
        <taxon>Streptophyta</taxon>
        <taxon>Embryophyta</taxon>
        <taxon>Tracheophyta</taxon>
        <taxon>Spermatophyta</taxon>
        <taxon>Magnoliopsida</taxon>
        <taxon>Liliopsida</taxon>
        <taxon>Zingiberales</taxon>
        <taxon>Musaceae</taxon>
        <taxon>Musa</taxon>
    </lineage>
</organism>
<feature type="compositionally biased region" description="Polar residues" evidence="3">
    <location>
        <begin position="645"/>
        <end position="654"/>
    </location>
</feature>
<keyword evidence="5" id="KW-1185">Reference proteome</keyword>
<dbReference type="Gene3D" id="6.10.280.150">
    <property type="match status" value="2"/>
</dbReference>
<feature type="region of interest" description="Disordered" evidence="3">
    <location>
        <begin position="645"/>
        <end position="669"/>
    </location>
</feature>
<dbReference type="AlphaFoldDB" id="A0A4S8J015"/>
<gene>
    <name evidence="4" type="ORF">C4D60_Mb10t27020</name>
</gene>
<feature type="region of interest" description="Disordered" evidence="3">
    <location>
        <begin position="414"/>
        <end position="433"/>
    </location>
</feature>
<dbReference type="EMBL" id="PYDT01000008">
    <property type="protein sequence ID" value="THU54618.1"/>
    <property type="molecule type" value="Genomic_DNA"/>
</dbReference>
<keyword evidence="2" id="KW-0009">Actin-binding</keyword>
<keyword evidence="2" id="KW-0963">Cytoplasm</keyword>
<dbReference type="GO" id="GO:0034237">
    <property type="term" value="F:protein kinase A regulatory subunit binding"/>
    <property type="evidence" value="ECO:0007669"/>
    <property type="project" value="TreeGrafter"/>
</dbReference>
<evidence type="ECO:0000256" key="2">
    <source>
        <dbReference type="RuleBase" id="RU367034"/>
    </source>
</evidence>
<protein>
    <recommendedName>
        <fullName evidence="2">Protein SCAR</fullName>
    </recommendedName>
    <alternativeName>
        <fullName evidence="2">Protein WAVE</fullName>
    </alternativeName>
</protein>
<feature type="compositionally biased region" description="Basic residues" evidence="3">
    <location>
        <begin position="187"/>
        <end position="199"/>
    </location>
</feature>
<name>A0A4S8J015_MUSBA</name>
<comment type="function">
    <text evidence="2">Involved in regulation of actin and microtubule organization. Part of a WAVE complex that activates the Arp2/3 complex.</text>
</comment>
<keyword evidence="2" id="KW-0206">Cytoskeleton</keyword>
<feature type="region of interest" description="Disordered" evidence="3">
    <location>
        <begin position="182"/>
        <end position="201"/>
    </location>
</feature>
<dbReference type="GO" id="GO:0003779">
    <property type="term" value="F:actin binding"/>
    <property type="evidence" value="ECO:0007669"/>
    <property type="project" value="UniProtKB-UniRule"/>
</dbReference>
<dbReference type="GO" id="GO:0005856">
    <property type="term" value="C:cytoskeleton"/>
    <property type="evidence" value="ECO:0007669"/>
    <property type="project" value="UniProtKB-SubCell"/>
</dbReference>
<dbReference type="GO" id="GO:2000601">
    <property type="term" value="P:positive regulation of Arp2/3 complex-mediated actin nucleation"/>
    <property type="evidence" value="ECO:0007669"/>
    <property type="project" value="TreeGrafter"/>
</dbReference>
<proteinExistence type="inferred from homology"/>
<dbReference type="Proteomes" id="UP000317650">
    <property type="component" value="Chromosome 10"/>
</dbReference>
<comment type="similarity">
    <text evidence="1 2">Belongs to the SCAR/WAVE family.</text>
</comment>
<dbReference type="STRING" id="52838.A0A4S8J015"/>
<reference evidence="4 5" key="1">
    <citation type="journal article" date="2019" name="Nat. Plants">
        <title>Genome sequencing of Musa balbisiana reveals subgenome evolution and function divergence in polyploid bananas.</title>
        <authorList>
            <person name="Yao X."/>
        </authorList>
    </citation>
    <scope>NUCLEOTIDE SEQUENCE [LARGE SCALE GENOMIC DNA]</scope>
    <source>
        <strain evidence="5">cv. DH-PKW</strain>
        <tissue evidence="4">Leaves</tissue>
    </source>
</reference>
<sequence length="1205" mass="134071">MPLVRLELRNEYGLGDPELYRGGFRKEEPKAILDGVAVSGLVGILRQLGDLAEFAADVFHDLHEQITATAVRGRQMMTRVQNIESTVPSIEKAFGKQTSYVHFAYVAGSDWHARIRDEQSSLLSTELPRFMMDSYEECRDPPRLFLLDKFDHAGTGACLKRYSDPPYFKRVWTASQMENSENFQKEKKVHKTKRKGSRPRHGEVKHAVYISHHDSSGIRFASPSIDGQRFSAVNISSPDMRLNLEFLSRSTSFASKTRENYAEKTSYVNPQGVPDDLDYSEVPNPNLHSKDSHLSVPVLHDEPSADGLDNVAQHDFPQEQSVPRSSSVTWDEKLEIVKPTSPVSYNDILVDRVQDLENVISVQDSEPLKVNFETENVEHAKIEALNQEDILCHIGKTSVQLSGVHHFDEVSSETDNYVDAPNTLDSESETESGCHTKSVVQSLSHFSSQGMEPRTEMRQVIAVQSSEPSDVEAPNSSYGSLNQDVTPKSLHLSSLNGSEHVQSPYATEFVQKQEQTVVDDFCERNTRNISETKIHAYECIDSILFPISGTFSSPTMMLAETRCEGSILKPDPLADVSGVPSIKLWTNGGLFGVEPSKPPELGSVNTQSKNFISDSRNFASDFSSCTVKSQTLVNESDAACMQNEPTSVDANSQGKVAGEPTNLDSSVQSNSTEDHFFARGYTTVQKFKGSPSCHDNQHVDNVKQDSHVSAEPFLQRKFEHNSEETDISNYASSDKLGMTRNSASSGAPLTDIYCTGSRQNGPSQSTVGISSSFSEHAQRFLANTIHREASLSTPSGNINTEIRKPKGGTSCLHDDIEVSNEVASQRTDEQSTNKKVAHVPAKEPVSFTSYYHEQSSPPLEYMKISSQPMNGMDNSKLKLDFSSGNLHENSEDATFPSFQLHHGPVDSLPVVLSESDDDTFRRSCPYSSEELLSPRSYTSSERWEQEGRSEYVDHELNNVPYRFQSSTTSISRSVGFEQMNHSSISKPDGVENFDAIIDSSKVPSQSLSAMELPGLDSVLSVKNQQERKFPSLRENPANVEVQSTNELPPPPPLPPMQWRTFKLSIKLDDTDPNISSNLNHLDELQPLRCPSQIKEQYSPGSPFVDGPISPHSDKIQDQLKLNWEKRSTRSVSHKEVDRREDLLDQIRNKSFNLRRAKISMPRDIPRPKTSITNANVAAILEKASAIRQAFVGSDEGGDDDNWTDA</sequence>
<evidence type="ECO:0000256" key="3">
    <source>
        <dbReference type="SAM" id="MobiDB-lite"/>
    </source>
</evidence>
<evidence type="ECO:0000256" key="1">
    <source>
        <dbReference type="ARBA" id="ARBA00006993"/>
    </source>
</evidence>
<dbReference type="PANTHER" id="PTHR12902:SF33">
    <property type="entry name" value="PROTEIN SCAR3"/>
    <property type="match status" value="1"/>
</dbReference>
<evidence type="ECO:0000313" key="5">
    <source>
        <dbReference type="Proteomes" id="UP000317650"/>
    </source>
</evidence>
<evidence type="ECO:0000313" key="4">
    <source>
        <dbReference type="EMBL" id="THU54618.1"/>
    </source>
</evidence>
<comment type="caution">
    <text evidence="4">The sequence shown here is derived from an EMBL/GenBank/DDBJ whole genome shotgun (WGS) entry which is preliminary data.</text>
</comment>
<dbReference type="GO" id="GO:0030036">
    <property type="term" value="P:actin cytoskeleton organization"/>
    <property type="evidence" value="ECO:0007669"/>
    <property type="project" value="UniProtKB-UniRule"/>
</dbReference>
<dbReference type="PANTHER" id="PTHR12902">
    <property type="entry name" value="WASP-1"/>
    <property type="match status" value="1"/>
</dbReference>
<comment type="subcellular location">
    <subcellularLocation>
        <location evidence="2">Cytoplasm</location>
        <location evidence="2">Cytoskeleton</location>
    </subcellularLocation>
</comment>